<evidence type="ECO:0000313" key="3">
    <source>
        <dbReference type="Proteomes" id="UP000266861"/>
    </source>
</evidence>
<protein>
    <submittedName>
        <fullName evidence="2">Uncharacterized protein</fullName>
    </submittedName>
</protein>
<sequence length="156" mass="17734">MIKYNIGEKKAKGLVYDFIIEQLPNTKRENLCKQTQRAIKIFNLFEKIGTDKIQYIKTFSANSISKFTNEELQKVIDYFSSNHDNSSTEISTTSGLSNHVTEISEHDDNENSSKKENDQNSETDESITTTSSIPLIHTSNSGDKIIEEVKSLPRPR</sequence>
<gene>
    <name evidence="2" type="ORF">Glove_522g11</name>
</gene>
<name>A0A397GHV8_9GLOM</name>
<comment type="caution">
    <text evidence="2">The sequence shown here is derived from an EMBL/GenBank/DDBJ whole genome shotgun (WGS) entry which is preliminary data.</text>
</comment>
<feature type="compositionally biased region" description="Basic and acidic residues" evidence="1">
    <location>
        <begin position="102"/>
        <end position="118"/>
    </location>
</feature>
<feature type="compositionally biased region" description="Polar residues" evidence="1">
    <location>
        <begin position="83"/>
        <end position="101"/>
    </location>
</feature>
<organism evidence="2 3">
    <name type="scientific">Diversispora epigaea</name>
    <dbReference type="NCBI Taxonomy" id="1348612"/>
    <lineage>
        <taxon>Eukaryota</taxon>
        <taxon>Fungi</taxon>
        <taxon>Fungi incertae sedis</taxon>
        <taxon>Mucoromycota</taxon>
        <taxon>Glomeromycotina</taxon>
        <taxon>Glomeromycetes</taxon>
        <taxon>Diversisporales</taxon>
        <taxon>Diversisporaceae</taxon>
        <taxon>Diversispora</taxon>
    </lineage>
</organism>
<feature type="region of interest" description="Disordered" evidence="1">
    <location>
        <begin position="83"/>
        <end position="156"/>
    </location>
</feature>
<dbReference type="AlphaFoldDB" id="A0A397GHV8"/>
<reference evidence="2 3" key="1">
    <citation type="submission" date="2018-08" db="EMBL/GenBank/DDBJ databases">
        <title>Genome and evolution of the arbuscular mycorrhizal fungus Diversispora epigaea (formerly Glomus versiforme) and its bacterial endosymbionts.</title>
        <authorList>
            <person name="Sun X."/>
            <person name="Fei Z."/>
            <person name="Harrison M."/>
        </authorList>
    </citation>
    <scope>NUCLEOTIDE SEQUENCE [LARGE SCALE GENOMIC DNA]</scope>
    <source>
        <strain evidence="2 3">IT104</strain>
    </source>
</reference>
<evidence type="ECO:0000313" key="2">
    <source>
        <dbReference type="EMBL" id="RHZ49334.1"/>
    </source>
</evidence>
<feature type="compositionally biased region" description="Basic and acidic residues" evidence="1">
    <location>
        <begin position="144"/>
        <end position="156"/>
    </location>
</feature>
<proteinExistence type="predicted"/>
<keyword evidence="3" id="KW-1185">Reference proteome</keyword>
<dbReference type="EMBL" id="PQFF01000451">
    <property type="protein sequence ID" value="RHZ49334.1"/>
    <property type="molecule type" value="Genomic_DNA"/>
</dbReference>
<dbReference type="Proteomes" id="UP000266861">
    <property type="component" value="Unassembled WGS sequence"/>
</dbReference>
<evidence type="ECO:0000256" key="1">
    <source>
        <dbReference type="SAM" id="MobiDB-lite"/>
    </source>
</evidence>
<accession>A0A397GHV8</accession>
<dbReference type="OrthoDB" id="2431661at2759"/>